<gene>
    <name evidence="9" type="primary">aroA</name>
    <name evidence="11" type="ORF">AZE34_00270</name>
</gene>
<accession>A0A3S7GVC0</accession>
<feature type="binding site" evidence="9">
    <location>
        <position position="24"/>
    </location>
    <ligand>
        <name>3-phosphoshikimate</name>
        <dbReference type="ChEBI" id="CHEBI:145989"/>
    </ligand>
</feature>
<dbReference type="FunFam" id="3.65.10.10:FF:000005">
    <property type="entry name" value="3-phosphoshikimate 1-carboxyvinyltransferase"/>
    <property type="match status" value="1"/>
</dbReference>
<dbReference type="GO" id="GO:0003866">
    <property type="term" value="F:3-phosphoshikimate 1-carboxyvinyltransferase activity"/>
    <property type="evidence" value="ECO:0007669"/>
    <property type="project" value="UniProtKB-UniRule"/>
</dbReference>
<evidence type="ECO:0000256" key="1">
    <source>
        <dbReference type="ARBA" id="ARBA00002174"/>
    </source>
</evidence>
<comment type="pathway">
    <text evidence="2 9">Metabolic intermediate biosynthesis; chorismate biosynthesis; chorismate from D-erythrose 4-phosphate and phosphoenolpyruvate: step 6/7.</text>
</comment>
<keyword evidence="4 9" id="KW-0963">Cytoplasm</keyword>
<proteinExistence type="inferred from homology"/>
<name>A0A3S7GVC0_STAHO</name>
<dbReference type="GO" id="GO:0009423">
    <property type="term" value="P:chorismate biosynthetic process"/>
    <property type="evidence" value="ECO:0007669"/>
    <property type="project" value="UniProtKB-UniRule"/>
</dbReference>
<feature type="binding site" evidence="9">
    <location>
        <position position="23"/>
    </location>
    <ligand>
        <name>3-phosphoshikimate</name>
        <dbReference type="ChEBI" id="CHEBI:145989"/>
    </ligand>
</feature>
<comment type="caution">
    <text evidence="9">Lacks conserved residue(s) required for the propagation of feature annotation.</text>
</comment>
<keyword evidence="5 9" id="KW-0028">Amino-acid biosynthesis</keyword>
<evidence type="ECO:0000313" key="11">
    <source>
        <dbReference type="EMBL" id="AVI05252.1"/>
    </source>
</evidence>
<feature type="binding site" evidence="9">
    <location>
        <position position="167"/>
    </location>
    <ligand>
        <name>3-phosphoshikimate</name>
        <dbReference type="ChEBI" id="CHEBI:145989"/>
    </ligand>
</feature>
<dbReference type="PROSITE" id="PS00885">
    <property type="entry name" value="EPSP_SYNTHASE_2"/>
    <property type="match status" value="1"/>
</dbReference>
<organism evidence="11">
    <name type="scientific">Staphylococcus hominis</name>
    <dbReference type="NCBI Taxonomy" id="1290"/>
    <lineage>
        <taxon>Bacteria</taxon>
        <taxon>Bacillati</taxon>
        <taxon>Bacillota</taxon>
        <taxon>Bacilli</taxon>
        <taxon>Bacillales</taxon>
        <taxon>Staphylococcaceae</taxon>
        <taxon>Staphylococcus</taxon>
    </lineage>
</organism>
<dbReference type="InterPro" id="IPR023193">
    <property type="entry name" value="EPSP_synthase_CS"/>
</dbReference>
<dbReference type="UniPathway" id="UPA00053">
    <property type="reaction ID" value="UER00089"/>
</dbReference>
<dbReference type="NCBIfam" id="TIGR01356">
    <property type="entry name" value="aroA"/>
    <property type="match status" value="1"/>
</dbReference>
<comment type="subunit">
    <text evidence="9">Monomer.</text>
</comment>
<feature type="binding site" evidence="9">
    <location>
        <position position="390"/>
    </location>
    <ligand>
        <name>phosphoenolpyruvate</name>
        <dbReference type="ChEBI" id="CHEBI:58702"/>
    </ligand>
</feature>
<comment type="similarity">
    <text evidence="3 9">Belongs to the EPSP synthase family.</text>
</comment>
<evidence type="ECO:0000256" key="3">
    <source>
        <dbReference type="ARBA" id="ARBA00009948"/>
    </source>
</evidence>
<feature type="binding site" evidence="9">
    <location>
        <position position="169"/>
    </location>
    <ligand>
        <name>phosphoenolpyruvate</name>
        <dbReference type="ChEBI" id="CHEBI:58702"/>
    </ligand>
</feature>
<dbReference type="CDD" id="cd01556">
    <property type="entry name" value="EPSP_synthase"/>
    <property type="match status" value="1"/>
</dbReference>
<dbReference type="EMBL" id="CP014567">
    <property type="protein sequence ID" value="AVI05252.1"/>
    <property type="molecule type" value="Genomic_DNA"/>
</dbReference>
<dbReference type="GO" id="GO:0005737">
    <property type="term" value="C:cytoplasm"/>
    <property type="evidence" value="ECO:0007669"/>
    <property type="project" value="UniProtKB-SubCell"/>
</dbReference>
<keyword evidence="6 9" id="KW-0808">Transferase</keyword>
<evidence type="ECO:0000259" key="10">
    <source>
        <dbReference type="Pfam" id="PF00275"/>
    </source>
</evidence>
<dbReference type="SUPFAM" id="SSF55205">
    <property type="entry name" value="EPT/RTPC-like"/>
    <property type="match status" value="1"/>
</dbReference>
<dbReference type="AlphaFoldDB" id="A0A3S7GVC0"/>
<feature type="binding site" evidence="9">
    <location>
        <position position="317"/>
    </location>
    <ligand>
        <name>3-phosphoshikimate</name>
        <dbReference type="ChEBI" id="CHEBI:145989"/>
    </ligand>
</feature>
<dbReference type="GO" id="GO:0009073">
    <property type="term" value="P:aromatic amino acid family biosynthetic process"/>
    <property type="evidence" value="ECO:0007669"/>
    <property type="project" value="UniProtKB-KW"/>
</dbReference>
<feature type="binding site" evidence="9">
    <location>
        <position position="169"/>
    </location>
    <ligand>
        <name>3-phosphoshikimate</name>
        <dbReference type="ChEBI" id="CHEBI:145989"/>
    </ligand>
</feature>
<dbReference type="PANTHER" id="PTHR21090:SF5">
    <property type="entry name" value="PENTAFUNCTIONAL AROM POLYPEPTIDE"/>
    <property type="match status" value="1"/>
</dbReference>
<dbReference type="RefSeq" id="WP_037541035.1">
    <property type="nucleotide sequence ID" value="NZ_CP014107.1"/>
</dbReference>
<dbReference type="GO" id="GO:0008652">
    <property type="term" value="P:amino acid biosynthetic process"/>
    <property type="evidence" value="ECO:0007669"/>
    <property type="project" value="UniProtKB-KW"/>
</dbReference>
<feature type="domain" description="Enolpyruvate transferase" evidence="10">
    <location>
        <begin position="9"/>
        <end position="425"/>
    </location>
</feature>
<dbReference type="PANTHER" id="PTHR21090">
    <property type="entry name" value="AROM/DEHYDROQUINATE SYNTHASE"/>
    <property type="match status" value="1"/>
</dbReference>
<dbReference type="InterPro" id="IPR006264">
    <property type="entry name" value="EPSP_synthase"/>
</dbReference>
<feature type="binding site" evidence="9">
    <location>
        <position position="23"/>
    </location>
    <ligand>
        <name>phosphoenolpyruvate</name>
        <dbReference type="ChEBI" id="CHEBI:58702"/>
    </ligand>
</feature>
<feature type="binding site" evidence="9">
    <location>
        <position position="28"/>
    </location>
    <ligand>
        <name>3-phosphoshikimate</name>
        <dbReference type="ChEBI" id="CHEBI:145989"/>
    </ligand>
</feature>
<evidence type="ECO:0000256" key="8">
    <source>
        <dbReference type="ARBA" id="ARBA00044633"/>
    </source>
</evidence>
<dbReference type="HAMAP" id="MF_00210">
    <property type="entry name" value="EPSP_synth"/>
    <property type="match status" value="1"/>
</dbReference>
<comment type="subcellular location">
    <subcellularLocation>
        <location evidence="9">Cytoplasm</location>
    </subcellularLocation>
</comment>
<feature type="binding site" evidence="9">
    <location>
        <position position="123"/>
    </location>
    <ligand>
        <name>phosphoenolpyruvate</name>
        <dbReference type="ChEBI" id="CHEBI:58702"/>
    </ligand>
</feature>
<comment type="catalytic activity">
    <reaction evidence="8">
        <text>3-phosphoshikimate + phosphoenolpyruvate = 5-O-(1-carboxyvinyl)-3-phosphoshikimate + phosphate</text>
        <dbReference type="Rhea" id="RHEA:21256"/>
        <dbReference type="ChEBI" id="CHEBI:43474"/>
        <dbReference type="ChEBI" id="CHEBI:57701"/>
        <dbReference type="ChEBI" id="CHEBI:58702"/>
        <dbReference type="ChEBI" id="CHEBI:145989"/>
        <dbReference type="EC" id="2.5.1.19"/>
    </reaction>
    <physiologicalReaction direction="left-to-right" evidence="8">
        <dbReference type="Rhea" id="RHEA:21257"/>
    </physiologicalReaction>
</comment>
<dbReference type="Pfam" id="PF00275">
    <property type="entry name" value="EPSP_synthase"/>
    <property type="match status" value="1"/>
</dbReference>
<dbReference type="FunFam" id="3.65.10.10:FF:000006">
    <property type="entry name" value="3-phosphoshikimate 1-carboxyvinyltransferase"/>
    <property type="match status" value="1"/>
</dbReference>
<evidence type="ECO:0000256" key="4">
    <source>
        <dbReference type="ARBA" id="ARBA00022490"/>
    </source>
</evidence>
<dbReference type="PROSITE" id="PS00104">
    <property type="entry name" value="EPSP_SYNTHASE_1"/>
    <property type="match status" value="1"/>
</dbReference>
<keyword evidence="7 9" id="KW-0057">Aromatic amino acid biosynthesis</keyword>
<evidence type="ECO:0000256" key="6">
    <source>
        <dbReference type="ARBA" id="ARBA00022679"/>
    </source>
</evidence>
<protein>
    <recommendedName>
        <fullName evidence="9">3-phosphoshikimate 1-carboxyvinyltransferase</fullName>
        <ecNumber evidence="9">2.5.1.19</ecNumber>
    </recommendedName>
    <alternativeName>
        <fullName evidence="9">5-enolpyruvylshikimate-3-phosphate synthase</fullName>
        <shortName evidence="9">EPSP synthase</shortName>
        <shortName evidence="9">EPSPS</shortName>
    </alternativeName>
</protein>
<dbReference type="PIRSF" id="PIRSF000505">
    <property type="entry name" value="EPSPS"/>
    <property type="match status" value="1"/>
</dbReference>
<comment type="function">
    <text evidence="1 9">Catalyzes the transfer of the enolpyruvyl moiety of phosphoenolpyruvate (PEP) to the 5-hydroxyl of shikimate-3-phosphate (S3P) to produce enolpyruvyl shikimate-3-phosphate and inorganic phosphate.</text>
</comment>
<evidence type="ECO:0000256" key="7">
    <source>
        <dbReference type="ARBA" id="ARBA00023141"/>
    </source>
</evidence>
<dbReference type="Gene3D" id="3.65.10.10">
    <property type="entry name" value="Enolpyruvate transferase domain"/>
    <property type="match status" value="2"/>
</dbReference>
<feature type="binding site" evidence="9">
    <location>
        <position position="348"/>
    </location>
    <ligand>
        <name>phosphoenolpyruvate</name>
        <dbReference type="ChEBI" id="CHEBI:58702"/>
    </ligand>
</feature>
<dbReference type="InterPro" id="IPR001986">
    <property type="entry name" value="Enolpyruvate_Tfrase_dom"/>
</dbReference>
<evidence type="ECO:0000256" key="2">
    <source>
        <dbReference type="ARBA" id="ARBA00004811"/>
    </source>
</evidence>
<feature type="binding site" evidence="9">
    <location>
        <position position="344"/>
    </location>
    <ligand>
        <name>3-phosphoshikimate</name>
        <dbReference type="ChEBI" id="CHEBI:145989"/>
    </ligand>
</feature>
<dbReference type="EC" id="2.5.1.19" evidence="9"/>
<dbReference type="InterPro" id="IPR036968">
    <property type="entry name" value="Enolpyruvate_Tfrase_sf"/>
</dbReference>
<evidence type="ECO:0000256" key="5">
    <source>
        <dbReference type="ARBA" id="ARBA00022605"/>
    </source>
</evidence>
<reference evidence="11" key="1">
    <citation type="submission" date="2016-02" db="EMBL/GenBank/DDBJ databases">
        <title>Genomic sequence of a clinical Staphylococcus hominis isolate.</title>
        <authorList>
            <person name="McClure J.M."/>
            <person name="Zhang K."/>
        </authorList>
    </citation>
    <scope>NUCLEOTIDE SEQUENCE</scope>
    <source>
        <strain evidence="11">C34847</strain>
    </source>
</reference>
<evidence type="ECO:0000256" key="9">
    <source>
        <dbReference type="HAMAP-Rule" id="MF_00210"/>
    </source>
</evidence>
<feature type="active site" description="Proton acceptor" evidence="9">
    <location>
        <position position="317"/>
    </location>
</feature>
<dbReference type="InterPro" id="IPR013792">
    <property type="entry name" value="RNA3'P_cycl/enolpyr_Trfase_a/b"/>
</dbReference>
<feature type="binding site" evidence="9">
    <location>
        <position position="95"/>
    </location>
    <ligand>
        <name>phosphoenolpyruvate</name>
        <dbReference type="ChEBI" id="CHEBI:58702"/>
    </ligand>
</feature>
<sequence length="432" mass="47140">MTTSQIIDIHGPLKGEIEVPGDKSMTHRAIMLSSLAKGKSIIEQPLLGEDCLRTIEIFKLLGVEIEIEEHRLIVNSPGYQHFNIPHQTLYTGNSGTTTRLLAGLLSGLGIECVLSGDASIGKRPMNRVLRPLKLMNANINGIENNYTPLIIKPSAINGINYQMEVASAQVKSAILFASLFSKEASQITELDISRNHTETMFKHYQIPIQVNQKVITTSPYAISNIQPKDFVVPGDISSAAFFIVAALISPGSDITIHNVGINPTRSGIIDIVEQMNGNIELFNVTESSEPTASIRVQYTNNLKPITIEGDLIPKAIDELPIIALLCTQASGTSMIKDAEELKVKETNRIDTTADMLNLLGFKLQATEDGLIIHPSKLTRNAIVDSLTDHRIGMMLAVASILSDSPLTIRQFDAVNVSFPGFLPKLKLLENEG</sequence>